<dbReference type="InterPro" id="IPR020846">
    <property type="entry name" value="MFS_dom"/>
</dbReference>
<dbReference type="PROSITE" id="PS50850">
    <property type="entry name" value="MFS"/>
    <property type="match status" value="1"/>
</dbReference>
<dbReference type="InterPro" id="IPR050327">
    <property type="entry name" value="Proton-linked_MCT"/>
</dbReference>
<keyword evidence="2 4" id="KW-1133">Transmembrane helix</keyword>
<comment type="caution">
    <text evidence="6">The sequence shown here is derived from an EMBL/GenBank/DDBJ whole genome shotgun (WGS) entry which is preliminary data.</text>
</comment>
<feature type="transmembrane region" description="Helical" evidence="4">
    <location>
        <begin position="426"/>
        <end position="447"/>
    </location>
</feature>
<organism evidence="6 7">
    <name type="scientific">Tatumella ptyseos ATCC 33301</name>
    <dbReference type="NCBI Taxonomy" id="1005995"/>
    <lineage>
        <taxon>Bacteria</taxon>
        <taxon>Pseudomonadati</taxon>
        <taxon>Pseudomonadota</taxon>
        <taxon>Gammaproteobacteria</taxon>
        <taxon>Enterobacterales</taxon>
        <taxon>Erwiniaceae</taxon>
        <taxon>Tatumella</taxon>
    </lineage>
</organism>
<dbReference type="GO" id="GO:0022857">
    <property type="term" value="F:transmembrane transporter activity"/>
    <property type="evidence" value="ECO:0007669"/>
    <property type="project" value="InterPro"/>
</dbReference>
<dbReference type="Gene3D" id="1.20.1250.20">
    <property type="entry name" value="MFS general substrate transporter like domains"/>
    <property type="match status" value="2"/>
</dbReference>
<evidence type="ECO:0000256" key="1">
    <source>
        <dbReference type="ARBA" id="ARBA00022692"/>
    </source>
</evidence>
<dbReference type="Proteomes" id="UP000028602">
    <property type="component" value="Unassembled WGS sequence"/>
</dbReference>
<sequence>MPLSPHLRTCWRPVVASASVYSPNNVIHSLKTALHAITHTRKQAFIMLTAAEHSHAEHDMNTESPFSPLTRWLTLAGTIITQFALGSVYTWSLFNQPLSEKLSAPVSKVALSFGLLSLGLAIASSLAGKLQERFGVRKVTLGAGGLLAIGFFLTSAASSLPMLYLSAGVLVGLADGAGYLMTLSNCVKWFPERKGVISACAIGAYGLGSLGFKFICSYLLIHQGLERTFMLWGCIALVMVAMGASLMKDAPRRGSQPGVASGYDFSLAESMKQPQYWMLALMFLTACMSGLYVIGVAKDIGQSMVHLPALSAANAVTVIAIANLSGRLVLGVLSDKLPRIRVISLAQVISLAGMSLLMFSSLNETTFFIAVASIAFSFGGTITVFPSLVSDFFGLNNLTKNYGVIYLGFGIGSILGSLVASLSGGFTVTFTLIMVLLIASLALSLTIRPPGARFTATAPVLNS</sequence>
<dbReference type="FunFam" id="1.20.1250.20:FF:000194">
    <property type="entry name" value="Inner membrane protein yhjX"/>
    <property type="match status" value="1"/>
</dbReference>
<dbReference type="InterPro" id="IPR011701">
    <property type="entry name" value="MFS"/>
</dbReference>
<dbReference type="InterPro" id="IPR036259">
    <property type="entry name" value="MFS_trans_sf"/>
</dbReference>
<evidence type="ECO:0000313" key="6">
    <source>
        <dbReference type="EMBL" id="KFD20114.1"/>
    </source>
</evidence>
<dbReference type="CDD" id="cd17353">
    <property type="entry name" value="MFS_OFA_like"/>
    <property type="match status" value="1"/>
</dbReference>
<dbReference type="PANTHER" id="PTHR11360:SF317">
    <property type="entry name" value="MAJOR FACILITATOR SUPERFAMILY (MFS) PROFILE DOMAIN-CONTAINING PROTEIN-RELATED"/>
    <property type="match status" value="1"/>
</dbReference>
<dbReference type="AlphaFoldDB" id="A0A085JI18"/>
<proteinExistence type="predicted"/>
<keyword evidence="7" id="KW-1185">Reference proteome</keyword>
<feature type="transmembrane region" description="Helical" evidence="4">
    <location>
        <begin position="309"/>
        <end position="330"/>
    </location>
</feature>
<evidence type="ECO:0000259" key="5">
    <source>
        <dbReference type="PROSITE" id="PS50850"/>
    </source>
</evidence>
<feature type="transmembrane region" description="Helical" evidence="4">
    <location>
        <begin position="367"/>
        <end position="389"/>
    </location>
</feature>
<feature type="transmembrane region" description="Helical" evidence="4">
    <location>
        <begin position="195"/>
        <end position="221"/>
    </location>
</feature>
<feature type="domain" description="Major facilitator superfamily (MFS) profile" evidence="5">
    <location>
        <begin position="70"/>
        <end position="452"/>
    </location>
</feature>
<keyword evidence="3 4" id="KW-0472">Membrane</keyword>
<protein>
    <submittedName>
        <fullName evidence="6">Putative resistance protein</fullName>
    </submittedName>
</protein>
<feature type="transmembrane region" description="Helical" evidence="4">
    <location>
        <begin position="342"/>
        <end position="361"/>
    </location>
</feature>
<evidence type="ECO:0000256" key="4">
    <source>
        <dbReference type="SAM" id="Phobius"/>
    </source>
</evidence>
<feature type="transmembrane region" description="Helical" evidence="4">
    <location>
        <begin position="72"/>
        <end position="94"/>
    </location>
</feature>
<evidence type="ECO:0000256" key="3">
    <source>
        <dbReference type="ARBA" id="ARBA00023136"/>
    </source>
</evidence>
<feature type="transmembrane region" description="Helical" evidence="4">
    <location>
        <begin position="227"/>
        <end position="247"/>
    </location>
</feature>
<evidence type="ECO:0000256" key="2">
    <source>
        <dbReference type="ARBA" id="ARBA00022989"/>
    </source>
</evidence>
<evidence type="ECO:0000313" key="7">
    <source>
        <dbReference type="Proteomes" id="UP000028602"/>
    </source>
</evidence>
<dbReference type="FunFam" id="1.20.1250.20:FF:000166">
    <property type="entry name" value="Inner membrane protein YhjX"/>
    <property type="match status" value="1"/>
</dbReference>
<feature type="transmembrane region" description="Helical" evidence="4">
    <location>
        <begin position="139"/>
        <end position="157"/>
    </location>
</feature>
<feature type="transmembrane region" description="Helical" evidence="4">
    <location>
        <begin position="163"/>
        <end position="183"/>
    </location>
</feature>
<dbReference type="SUPFAM" id="SSF103473">
    <property type="entry name" value="MFS general substrate transporter"/>
    <property type="match status" value="1"/>
</dbReference>
<keyword evidence="1 4" id="KW-0812">Transmembrane</keyword>
<feature type="transmembrane region" description="Helical" evidence="4">
    <location>
        <begin position="106"/>
        <end position="127"/>
    </location>
</feature>
<feature type="transmembrane region" description="Helical" evidence="4">
    <location>
        <begin position="401"/>
        <end position="420"/>
    </location>
</feature>
<reference evidence="6 7" key="1">
    <citation type="submission" date="2014-05" db="EMBL/GenBank/DDBJ databases">
        <title>ATOL: Assembling a taxonomically balanced genome-scale reconstruction of the evolutionary history of the Enterobacteriaceae.</title>
        <authorList>
            <person name="Plunkett G.III."/>
            <person name="Neeno-Eckwall E.C."/>
            <person name="Glasner J.D."/>
            <person name="Perna N.T."/>
        </authorList>
    </citation>
    <scope>NUCLEOTIDE SEQUENCE [LARGE SCALE GENOMIC DNA]</scope>
    <source>
        <strain evidence="6 7">ATCC 33301</strain>
    </source>
</reference>
<accession>A0A085JI18</accession>
<dbReference type="Pfam" id="PF07690">
    <property type="entry name" value="MFS_1"/>
    <property type="match status" value="1"/>
</dbReference>
<gene>
    <name evidence="6" type="primary">yhjX</name>
    <name evidence="6" type="ORF">GTPT_1569</name>
</gene>
<feature type="transmembrane region" description="Helical" evidence="4">
    <location>
        <begin position="276"/>
        <end position="297"/>
    </location>
</feature>
<dbReference type="PANTHER" id="PTHR11360">
    <property type="entry name" value="MONOCARBOXYLATE TRANSPORTER"/>
    <property type="match status" value="1"/>
</dbReference>
<dbReference type="eggNOG" id="COG2223">
    <property type="taxonomic scope" value="Bacteria"/>
</dbReference>
<name>A0A085JI18_9GAMM</name>
<dbReference type="EMBL" id="JMPR01000027">
    <property type="protein sequence ID" value="KFD20114.1"/>
    <property type="molecule type" value="Genomic_DNA"/>
</dbReference>